<accession>A0A914WKR7</accession>
<sequence length="244" mass="27383">MTYEMDEWVPFRIFAVDLRNHGQSPWASTMTYDDMALDLAEFIQEVVVPESGFDRVSLLGHSMGGKAAIVFALAHSDLLHRLIIEDVAPKAYATQMHADFPKYIDTMINAGVESRTFNNVAEARKTVDSELKAVVKDTSVRQFLLTNLYQKSDGSIAWRLNLPALKDYLNDVIGFSSIKKAASSFDGPTLFLTGSKSPYVTDADHPQIKRLFPNATFDVIQSAGHWVHADRPQDFIDSVHKFLR</sequence>
<dbReference type="PANTHER" id="PTHR46118:SF4">
    <property type="entry name" value="PROTEIN ABHD11"/>
    <property type="match status" value="1"/>
</dbReference>
<evidence type="ECO:0000256" key="5">
    <source>
        <dbReference type="ARBA" id="ARBA00043667"/>
    </source>
</evidence>
<evidence type="ECO:0000259" key="12">
    <source>
        <dbReference type="Pfam" id="PF00561"/>
    </source>
</evidence>
<dbReference type="InterPro" id="IPR000073">
    <property type="entry name" value="AB_hydrolase_1"/>
</dbReference>
<evidence type="ECO:0000313" key="13">
    <source>
        <dbReference type="Proteomes" id="UP000887566"/>
    </source>
</evidence>
<feature type="domain" description="AB hydrolase-1" evidence="12">
    <location>
        <begin position="11"/>
        <end position="232"/>
    </location>
</feature>
<comment type="catalytic activity">
    <reaction evidence="6">
        <text>a 1,3-diacyl-sn-glycerol + H2O = a 1-acyl-sn-glycerol + a fatty acid + H(+)</text>
        <dbReference type="Rhea" id="RHEA:38503"/>
        <dbReference type="ChEBI" id="CHEBI:15377"/>
        <dbReference type="ChEBI" id="CHEBI:15378"/>
        <dbReference type="ChEBI" id="CHEBI:28868"/>
        <dbReference type="ChEBI" id="CHEBI:64683"/>
        <dbReference type="ChEBI" id="CHEBI:77272"/>
    </reaction>
</comment>
<dbReference type="EC" id="3.1.1.116" evidence="3"/>
<dbReference type="GO" id="GO:0005739">
    <property type="term" value="C:mitochondrion"/>
    <property type="evidence" value="ECO:0007669"/>
    <property type="project" value="TreeGrafter"/>
</dbReference>
<comment type="catalytic activity">
    <reaction evidence="5">
        <text>a 1,2-diacyl-sn-glycerol + H2O = a 2-acylglycerol + a fatty acid + H(+)</text>
        <dbReference type="Rhea" id="RHEA:33275"/>
        <dbReference type="ChEBI" id="CHEBI:15377"/>
        <dbReference type="ChEBI" id="CHEBI:15378"/>
        <dbReference type="ChEBI" id="CHEBI:17389"/>
        <dbReference type="ChEBI" id="CHEBI:17815"/>
        <dbReference type="ChEBI" id="CHEBI:28868"/>
        <dbReference type="EC" id="3.1.1.116"/>
    </reaction>
</comment>
<dbReference type="Gene3D" id="3.40.50.1820">
    <property type="entry name" value="alpha/beta hydrolase"/>
    <property type="match status" value="1"/>
</dbReference>
<evidence type="ECO:0000256" key="9">
    <source>
        <dbReference type="ARBA" id="ARBA00048504"/>
    </source>
</evidence>
<dbReference type="PRINTS" id="PR00111">
    <property type="entry name" value="ABHYDROLASE"/>
</dbReference>
<dbReference type="Pfam" id="PF00561">
    <property type="entry name" value="Abhydrolase_1"/>
    <property type="match status" value="1"/>
</dbReference>
<comment type="similarity">
    <text evidence="1">Belongs to the AB hydrolase superfamily.</text>
</comment>
<evidence type="ECO:0000256" key="11">
    <source>
        <dbReference type="ARBA" id="ARBA00048919"/>
    </source>
</evidence>
<evidence type="ECO:0000256" key="6">
    <source>
        <dbReference type="ARBA" id="ARBA00043742"/>
    </source>
</evidence>
<dbReference type="AlphaFoldDB" id="A0A914WKR7"/>
<dbReference type="InterPro" id="IPR029058">
    <property type="entry name" value="AB_hydrolase_fold"/>
</dbReference>
<keyword evidence="2" id="KW-0378">Hydrolase</keyword>
<comment type="catalytic activity">
    <reaction evidence="8">
        <text>1-octadecanoyl-2-(4Z,7Z,10Z,13Z,16Z,19Z-docosahexaenoyl)-sn-glycerol + H2O = 2-(4Z,7Z,10Z,13Z,16Z,19Z-docosahexaenoyl)-glycerol + octadecanoate + H(+)</text>
        <dbReference type="Rhea" id="RHEA:77107"/>
        <dbReference type="ChEBI" id="CHEBI:15377"/>
        <dbReference type="ChEBI" id="CHEBI:15378"/>
        <dbReference type="ChEBI" id="CHEBI:25629"/>
        <dbReference type="ChEBI" id="CHEBI:77129"/>
        <dbReference type="ChEBI" id="CHEBI:186738"/>
    </reaction>
</comment>
<dbReference type="WBParaSite" id="PSAMB.scaffold4314size15022.g23979.t1">
    <property type="protein sequence ID" value="PSAMB.scaffold4314size15022.g23979.t1"/>
    <property type="gene ID" value="PSAMB.scaffold4314size15022.g23979"/>
</dbReference>
<comment type="catalytic activity">
    <reaction evidence="11">
        <text>1-octadecanoyl-2-(5Z,8Z,11Z,14Z-eicosatetraenoyl)-sn-glycerol + H2O = 2-(5Z,8Z,11Z,14Z-eicosatetraenoyl)-glycerol + octadecanoate + H(+)</text>
        <dbReference type="Rhea" id="RHEA:38507"/>
        <dbReference type="ChEBI" id="CHEBI:15377"/>
        <dbReference type="ChEBI" id="CHEBI:15378"/>
        <dbReference type="ChEBI" id="CHEBI:25629"/>
        <dbReference type="ChEBI" id="CHEBI:52392"/>
        <dbReference type="ChEBI" id="CHEBI:75728"/>
    </reaction>
</comment>
<comment type="catalytic activity">
    <reaction evidence="10">
        <text>1-octadecanoyl-2-(9Z-octadecenoyl)-sn-glycerol + H2O = 2-(9Z-octadecenoyl)-glycerol + octadecanoate + H(+)</text>
        <dbReference type="Rhea" id="RHEA:77103"/>
        <dbReference type="ChEBI" id="CHEBI:15377"/>
        <dbReference type="ChEBI" id="CHEBI:15378"/>
        <dbReference type="ChEBI" id="CHEBI:25629"/>
        <dbReference type="ChEBI" id="CHEBI:73990"/>
        <dbReference type="ChEBI" id="CHEBI:75468"/>
    </reaction>
</comment>
<evidence type="ECO:0000256" key="8">
    <source>
        <dbReference type="ARBA" id="ARBA00048283"/>
    </source>
</evidence>
<name>A0A914WKR7_9BILA</name>
<dbReference type="Proteomes" id="UP000887566">
    <property type="component" value="Unplaced"/>
</dbReference>
<organism evidence="13 14">
    <name type="scientific">Plectus sambesii</name>
    <dbReference type="NCBI Taxonomy" id="2011161"/>
    <lineage>
        <taxon>Eukaryota</taxon>
        <taxon>Metazoa</taxon>
        <taxon>Ecdysozoa</taxon>
        <taxon>Nematoda</taxon>
        <taxon>Chromadorea</taxon>
        <taxon>Plectida</taxon>
        <taxon>Plectina</taxon>
        <taxon>Plectoidea</taxon>
        <taxon>Plectidae</taxon>
        <taxon>Plectus</taxon>
    </lineage>
</organism>
<reference evidence="14" key="1">
    <citation type="submission" date="2022-11" db="UniProtKB">
        <authorList>
            <consortium name="WormBaseParasite"/>
        </authorList>
    </citation>
    <scope>IDENTIFICATION</scope>
</reference>
<evidence type="ECO:0000313" key="14">
    <source>
        <dbReference type="WBParaSite" id="PSAMB.scaffold4314size15022.g23979.t1"/>
    </source>
</evidence>
<evidence type="ECO:0000256" key="2">
    <source>
        <dbReference type="ARBA" id="ARBA00022801"/>
    </source>
</evidence>
<keyword evidence="13" id="KW-1185">Reference proteome</keyword>
<evidence type="ECO:0000256" key="10">
    <source>
        <dbReference type="ARBA" id="ARBA00048513"/>
    </source>
</evidence>
<dbReference type="SUPFAM" id="SSF53474">
    <property type="entry name" value="alpha/beta-Hydrolases"/>
    <property type="match status" value="1"/>
</dbReference>
<protein>
    <recommendedName>
        <fullName evidence="7">sn-1-specific diacylglycerol lipase ABHD11</fullName>
        <ecNumber evidence="3">3.1.1.116</ecNumber>
    </recommendedName>
    <alternativeName>
        <fullName evidence="4">Alpha/beta hydrolase domain-containing protein 11</fullName>
    </alternativeName>
</protein>
<proteinExistence type="inferred from homology"/>
<evidence type="ECO:0000256" key="1">
    <source>
        <dbReference type="ARBA" id="ARBA00008645"/>
    </source>
</evidence>
<dbReference type="PANTHER" id="PTHR46118">
    <property type="entry name" value="PROTEIN ABHD11"/>
    <property type="match status" value="1"/>
</dbReference>
<dbReference type="GO" id="GO:0052689">
    <property type="term" value="F:carboxylic ester hydrolase activity"/>
    <property type="evidence" value="ECO:0007669"/>
    <property type="project" value="TreeGrafter"/>
</dbReference>
<evidence type="ECO:0000256" key="3">
    <source>
        <dbReference type="ARBA" id="ARBA00026104"/>
    </source>
</evidence>
<comment type="catalytic activity">
    <reaction evidence="9">
        <text>1,2-didecanoylglycerol + H2O = decanoylglycerol + decanoate + H(+)</text>
        <dbReference type="Rhea" id="RHEA:48596"/>
        <dbReference type="ChEBI" id="CHEBI:11152"/>
        <dbReference type="ChEBI" id="CHEBI:15377"/>
        <dbReference type="ChEBI" id="CHEBI:15378"/>
        <dbReference type="ChEBI" id="CHEBI:27689"/>
        <dbReference type="ChEBI" id="CHEBI:90605"/>
    </reaction>
</comment>
<evidence type="ECO:0000256" key="4">
    <source>
        <dbReference type="ARBA" id="ARBA00042703"/>
    </source>
</evidence>
<evidence type="ECO:0000256" key="7">
    <source>
        <dbReference type="ARBA" id="ARBA00044064"/>
    </source>
</evidence>